<dbReference type="EMBL" id="KU221507">
    <property type="protein sequence ID" value="AMP41626.1"/>
    <property type="molecule type" value="Genomic_DNA"/>
</dbReference>
<proteinExistence type="predicted"/>
<evidence type="ECO:0000313" key="2">
    <source>
        <dbReference type="EMBL" id="AMP41626.1"/>
    </source>
</evidence>
<sequence>MVIHHPCLVQNELKPVDGKDRNDGKQQKQQQKRHRKP</sequence>
<organism evidence="2">
    <name type="scientific">uncultured Nitrospirota bacterium</name>
    <dbReference type="NCBI Taxonomy" id="170969"/>
    <lineage>
        <taxon>Bacteria</taxon>
        <taxon>Pseudomonadati</taxon>
        <taxon>Nitrospirota</taxon>
        <taxon>environmental samples</taxon>
    </lineage>
</organism>
<accession>A0A142BU38</accession>
<reference evidence="2" key="1">
    <citation type="submission" date="2015-12" db="EMBL/GenBank/DDBJ databases">
        <authorList>
            <person name="Shamseldin A."/>
            <person name="Moawad H."/>
            <person name="Abd El-Rahim W.M."/>
            <person name="Sadowsky M.J."/>
        </authorList>
    </citation>
    <scope>NUCLEOTIDE SEQUENCE</scope>
</reference>
<feature type="region of interest" description="Disordered" evidence="1">
    <location>
        <begin position="1"/>
        <end position="37"/>
    </location>
</feature>
<feature type="compositionally biased region" description="Basic and acidic residues" evidence="1">
    <location>
        <begin position="14"/>
        <end position="26"/>
    </location>
</feature>
<evidence type="ECO:0000256" key="1">
    <source>
        <dbReference type="SAM" id="MobiDB-lite"/>
    </source>
</evidence>
<protein>
    <submittedName>
        <fullName evidence="2">Uncharacterized protein</fullName>
    </submittedName>
</protein>
<name>A0A142BU38_9BACT</name>
<dbReference type="AlphaFoldDB" id="A0A142BU38"/>